<dbReference type="SUPFAM" id="SSF53335">
    <property type="entry name" value="S-adenosyl-L-methionine-dependent methyltransferases"/>
    <property type="match status" value="1"/>
</dbReference>
<feature type="non-terminal residue" evidence="2">
    <location>
        <position position="312"/>
    </location>
</feature>
<evidence type="ECO:0000313" key="3">
    <source>
        <dbReference type="Proteomes" id="UP000249324"/>
    </source>
</evidence>
<reference evidence="2 3" key="1">
    <citation type="journal article" date="2021" name="BMC Genomics">
        <title>Genome-resolved metagenome and metatranscriptome analyses of thermophilic composting reveal key bacterial players and their metabolic interactions.</title>
        <authorList>
            <person name="Braga L.P.P."/>
            <person name="Pereira R.V."/>
            <person name="Martins L.F."/>
            <person name="Moura L.M.S."/>
            <person name="Sanchez F.B."/>
            <person name="Patane J.S.L."/>
            <person name="da Silva A.M."/>
            <person name="Setubal J.C."/>
        </authorList>
    </citation>
    <scope>NUCLEOTIDE SEQUENCE [LARGE SCALE GENOMIC DNA]</scope>
    <source>
        <strain evidence="2">ZC4RG45</strain>
    </source>
</reference>
<evidence type="ECO:0000313" key="2">
    <source>
        <dbReference type="EMBL" id="MFO7191671.1"/>
    </source>
</evidence>
<keyword evidence="2" id="KW-0489">Methyltransferase</keyword>
<keyword evidence="1" id="KW-1133">Transmembrane helix</keyword>
<keyword evidence="2" id="KW-0808">Transferase</keyword>
<dbReference type="GO" id="GO:0032259">
    <property type="term" value="P:methylation"/>
    <property type="evidence" value="ECO:0007669"/>
    <property type="project" value="UniProtKB-KW"/>
</dbReference>
<evidence type="ECO:0000256" key="1">
    <source>
        <dbReference type="SAM" id="Phobius"/>
    </source>
</evidence>
<dbReference type="AlphaFoldDB" id="A0ABD6FC79"/>
<comment type="caution">
    <text evidence="2">The sequence shown here is derived from an EMBL/GenBank/DDBJ whole genome shotgun (WGS) entry which is preliminary data.</text>
</comment>
<feature type="transmembrane region" description="Helical" evidence="1">
    <location>
        <begin position="27"/>
        <end position="46"/>
    </location>
</feature>
<dbReference type="Gene3D" id="3.40.50.150">
    <property type="entry name" value="Vaccinia Virus protein VP39"/>
    <property type="match status" value="1"/>
</dbReference>
<keyword evidence="1" id="KW-0812">Transmembrane</keyword>
<dbReference type="InterPro" id="IPR029063">
    <property type="entry name" value="SAM-dependent_MTases_sf"/>
</dbReference>
<gene>
    <name evidence="2" type="ORF">DIU77_005465</name>
</gene>
<dbReference type="EMBL" id="QGUI02000042">
    <property type="protein sequence ID" value="MFO7191671.1"/>
    <property type="molecule type" value="Genomic_DNA"/>
</dbReference>
<dbReference type="Proteomes" id="UP000249324">
    <property type="component" value="Unassembled WGS sequence"/>
</dbReference>
<organism evidence="2 3">
    <name type="scientific">Thermocrispum agreste</name>
    <dbReference type="NCBI Taxonomy" id="37925"/>
    <lineage>
        <taxon>Bacteria</taxon>
        <taxon>Bacillati</taxon>
        <taxon>Actinomycetota</taxon>
        <taxon>Actinomycetes</taxon>
        <taxon>Pseudonocardiales</taxon>
        <taxon>Pseudonocardiaceae</taxon>
        <taxon>Thermocrispum</taxon>
    </lineage>
</organism>
<dbReference type="EC" id="2.1.1.-" evidence="2"/>
<accession>A0ABD6FC79</accession>
<dbReference type="Pfam" id="PF13578">
    <property type="entry name" value="Methyltransf_24"/>
    <property type="match status" value="1"/>
</dbReference>
<proteinExistence type="predicted"/>
<dbReference type="GO" id="GO:0008168">
    <property type="term" value="F:methyltransferase activity"/>
    <property type="evidence" value="ECO:0007669"/>
    <property type="project" value="UniProtKB-KW"/>
</dbReference>
<name>A0ABD6FC79_9PSEU</name>
<protein>
    <submittedName>
        <fullName evidence="2">Class I SAM-dependent methyltransferase</fullName>
        <ecNumber evidence="2">2.1.1.-</ecNumber>
    </submittedName>
</protein>
<keyword evidence="1" id="KW-0472">Membrane</keyword>
<sequence length="312" mass="34325">MRRVGFVALVLVAGVVGGVAGWRAAWLSSAIAAATFVLLAGGLWWVRNRLNAVRKHQRSTYRLIESLLRQQKSLHRHQKAVAAAVSAAGRAQRAETRHAHRSVAKAVGGRTNALAKKIEHAAEQEADRSRRQADRMFRQLEALQNLYQLIRVRRAMPPSRGWALSPDVLLSYVEEILRGEPRTVLECGSGASTIWAAYAVELLGSGRVVALEHDQEFAERTRTTLAGHGLADVADVRLAPIAPIDVPAGTWQWYDTAALHDLHDIDLVLIDGPPKPTHRQARYPAVPVLRDRLAPGAVLLLDDADRPDERAI</sequence>